<protein>
    <recommendedName>
        <fullName evidence="4">Right handed beta helix domain-containing protein</fullName>
    </recommendedName>
</protein>
<sequence>MIATSHGGGISFTSALLDLEIVDTSFEHCLAEGTTITSGGAVHLSQQKALKVQRCRFIECRTQHGGGALCFYGSKDISISDTLVKKCYSGTTGAIFIVRNGNPESHVFSHVLFEGNTVGDDTTYFTNNLKFDGTLTKFADVAIICTEFTDLPTLTLTNCYTTVSPDSSGIIVGRKNPESDKYDPELILDDNSEKIGPLLTAKPTAKMNEKTGKIELEMEGKTPLTSQEYSGCISSHSS</sequence>
<reference evidence="2 3" key="1">
    <citation type="journal article" date="2022" name="bioRxiv">
        <title>Genomics of Preaxostyla Flagellates Illuminates Evolutionary Transitions and the Path Towards Mitochondrial Loss.</title>
        <authorList>
            <person name="Novak L.V.F."/>
            <person name="Treitli S.C."/>
            <person name="Pyrih J."/>
            <person name="Halakuc P."/>
            <person name="Pipaliya S.V."/>
            <person name="Vacek V."/>
            <person name="Brzon O."/>
            <person name="Soukal P."/>
            <person name="Eme L."/>
            <person name="Dacks J.B."/>
            <person name="Karnkowska A."/>
            <person name="Elias M."/>
            <person name="Hampl V."/>
        </authorList>
    </citation>
    <scope>NUCLEOTIDE SEQUENCE [LARGE SCALE GENOMIC DNA]</scope>
    <source>
        <strain evidence="2">NAU3</strain>
        <tissue evidence="2">Gut</tissue>
    </source>
</reference>
<evidence type="ECO:0000313" key="2">
    <source>
        <dbReference type="EMBL" id="KAK2940086.1"/>
    </source>
</evidence>
<dbReference type="InterPro" id="IPR011050">
    <property type="entry name" value="Pectin_lyase_fold/virulence"/>
</dbReference>
<feature type="region of interest" description="Disordered" evidence="1">
    <location>
        <begin position="198"/>
        <end position="238"/>
    </location>
</feature>
<keyword evidence="3" id="KW-1185">Reference proteome</keyword>
<proteinExistence type="predicted"/>
<comment type="caution">
    <text evidence="2">The sequence shown here is derived from an EMBL/GenBank/DDBJ whole genome shotgun (WGS) entry which is preliminary data.</text>
</comment>
<evidence type="ECO:0000313" key="3">
    <source>
        <dbReference type="Proteomes" id="UP001281761"/>
    </source>
</evidence>
<evidence type="ECO:0008006" key="4">
    <source>
        <dbReference type="Google" id="ProtNLM"/>
    </source>
</evidence>
<name>A0ABQ9WKT1_9EUKA</name>
<feature type="compositionally biased region" description="Basic and acidic residues" evidence="1">
    <location>
        <begin position="207"/>
        <end position="220"/>
    </location>
</feature>
<feature type="compositionally biased region" description="Polar residues" evidence="1">
    <location>
        <begin position="223"/>
        <end position="238"/>
    </location>
</feature>
<dbReference type="EMBL" id="JARBJD010000747">
    <property type="protein sequence ID" value="KAK2940086.1"/>
    <property type="molecule type" value="Genomic_DNA"/>
</dbReference>
<organism evidence="2 3">
    <name type="scientific">Blattamonas nauphoetae</name>
    <dbReference type="NCBI Taxonomy" id="2049346"/>
    <lineage>
        <taxon>Eukaryota</taxon>
        <taxon>Metamonada</taxon>
        <taxon>Preaxostyla</taxon>
        <taxon>Oxymonadida</taxon>
        <taxon>Blattamonas</taxon>
    </lineage>
</organism>
<evidence type="ECO:0000256" key="1">
    <source>
        <dbReference type="SAM" id="MobiDB-lite"/>
    </source>
</evidence>
<dbReference type="Proteomes" id="UP001281761">
    <property type="component" value="Unassembled WGS sequence"/>
</dbReference>
<accession>A0ABQ9WKT1</accession>
<gene>
    <name evidence="2" type="ORF">BLNAU_24998</name>
</gene>
<dbReference type="SUPFAM" id="SSF51126">
    <property type="entry name" value="Pectin lyase-like"/>
    <property type="match status" value="1"/>
</dbReference>